<dbReference type="InterPro" id="IPR003779">
    <property type="entry name" value="CMD-like"/>
</dbReference>
<organism evidence="2 3">
    <name type="scientific">Paraburkholderia phytofirmans (strain DSM 17436 / LMG 22146 / PsJN)</name>
    <name type="common">Burkholderia phytofirmans</name>
    <dbReference type="NCBI Taxonomy" id="398527"/>
    <lineage>
        <taxon>Bacteria</taxon>
        <taxon>Pseudomonadati</taxon>
        <taxon>Pseudomonadota</taxon>
        <taxon>Betaproteobacteria</taxon>
        <taxon>Burkholderiales</taxon>
        <taxon>Burkholderiaceae</taxon>
        <taxon>Paraburkholderia</taxon>
    </lineage>
</organism>
<dbReference type="GO" id="GO:0051920">
    <property type="term" value="F:peroxiredoxin activity"/>
    <property type="evidence" value="ECO:0007669"/>
    <property type="project" value="InterPro"/>
</dbReference>
<reference evidence="2 3" key="1">
    <citation type="journal article" date="2011" name="J. Bacteriol.">
        <title>Complete genome sequence of the plant growth-promoting endophyte Burkholderia phytofirmans strain PsJN.</title>
        <authorList>
            <person name="Weilharter A."/>
            <person name="Mitter B."/>
            <person name="Shin M.V."/>
            <person name="Chain P.S."/>
            <person name="Nowak J."/>
            <person name="Sessitsch A."/>
        </authorList>
    </citation>
    <scope>NUCLEOTIDE SEQUENCE [LARGE SCALE GENOMIC DNA]</scope>
    <source>
        <strain evidence="3">DSM 17436 / LMG 22146 / PsJN</strain>
    </source>
</reference>
<protein>
    <submittedName>
        <fullName evidence="2">Carboxymuconolactone decarboxylase</fullName>
    </submittedName>
</protein>
<sequence>MRDRQCTPGGALFPQASRRRSIAMNIDSLERALASGAEPLKLQKLIALGIAIALREDTCIAHHVADAISAGATSSELFDAVNVAVAIGGGPTASYGRRLRQATRQIEAGEYLLEPAVPVAVRS</sequence>
<evidence type="ECO:0000259" key="1">
    <source>
        <dbReference type="Pfam" id="PF02627"/>
    </source>
</evidence>
<dbReference type="Pfam" id="PF02627">
    <property type="entry name" value="CMD"/>
    <property type="match status" value="1"/>
</dbReference>
<accession>B2TG86</accession>
<dbReference type="eggNOG" id="COG0599">
    <property type="taxonomic scope" value="Bacteria"/>
</dbReference>
<dbReference type="SUPFAM" id="SSF69118">
    <property type="entry name" value="AhpD-like"/>
    <property type="match status" value="1"/>
</dbReference>
<dbReference type="STRING" id="398527.Bphyt_5610"/>
<dbReference type="EMBL" id="CP001053">
    <property type="protein sequence ID" value="ACD19960.1"/>
    <property type="molecule type" value="Genomic_DNA"/>
</dbReference>
<evidence type="ECO:0000313" key="3">
    <source>
        <dbReference type="Proteomes" id="UP000001739"/>
    </source>
</evidence>
<evidence type="ECO:0000313" key="2">
    <source>
        <dbReference type="EMBL" id="ACD19960.1"/>
    </source>
</evidence>
<dbReference type="Proteomes" id="UP000001739">
    <property type="component" value="Chromosome 2"/>
</dbReference>
<feature type="domain" description="Carboxymuconolactone decarboxylase-like" evidence="1">
    <location>
        <begin position="33"/>
        <end position="98"/>
    </location>
</feature>
<dbReference type="InterPro" id="IPR029032">
    <property type="entry name" value="AhpD-like"/>
</dbReference>
<proteinExistence type="predicted"/>
<gene>
    <name evidence="2" type="ordered locus">Bphyt_5610</name>
</gene>
<dbReference type="KEGG" id="bpy:Bphyt_5610"/>
<dbReference type="HOGENOM" id="CLU_2010990_0_0_4"/>
<name>B2TG86_PARPJ</name>
<dbReference type="AlphaFoldDB" id="B2TG86"/>
<dbReference type="Gene3D" id="1.20.1290.10">
    <property type="entry name" value="AhpD-like"/>
    <property type="match status" value="1"/>
</dbReference>